<gene>
    <name evidence="2" type="ORF">H6P81_002262</name>
</gene>
<accession>A0AAV7F9V0</accession>
<organism evidence="2 3">
    <name type="scientific">Aristolochia fimbriata</name>
    <name type="common">White veined hardy Dutchman's pipe vine</name>
    <dbReference type="NCBI Taxonomy" id="158543"/>
    <lineage>
        <taxon>Eukaryota</taxon>
        <taxon>Viridiplantae</taxon>
        <taxon>Streptophyta</taxon>
        <taxon>Embryophyta</taxon>
        <taxon>Tracheophyta</taxon>
        <taxon>Spermatophyta</taxon>
        <taxon>Magnoliopsida</taxon>
        <taxon>Magnoliidae</taxon>
        <taxon>Piperales</taxon>
        <taxon>Aristolochiaceae</taxon>
        <taxon>Aristolochia</taxon>
    </lineage>
</organism>
<feature type="compositionally biased region" description="Basic residues" evidence="1">
    <location>
        <begin position="156"/>
        <end position="168"/>
    </location>
</feature>
<reference evidence="2 3" key="1">
    <citation type="submission" date="2021-07" db="EMBL/GenBank/DDBJ databases">
        <title>The Aristolochia fimbriata genome: insights into angiosperm evolution, floral development and chemical biosynthesis.</title>
        <authorList>
            <person name="Jiao Y."/>
        </authorList>
    </citation>
    <scope>NUCLEOTIDE SEQUENCE [LARGE SCALE GENOMIC DNA]</scope>
    <source>
        <strain evidence="2">IBCAS-2021</strain>
        <tissue evidence="2">Leaf</tissue>
    </source>
</reference>
<sequence>MGRREDDCANAKTTRASLRELAFRRKARMRAYKHPSPPLPVRSEQYGLFRCLQGITSTLPSSFFPCCTSRSGISSNMCRAYFEEARKTRTPAREALIGEWGMGITCRAPGGGVCFKFESGTYAGFSIRRKSTKSSCCEPANHSLCFSCRMTAKQGRRRRTHSSHLKRVKNGERRRNEKGFV</sequence>
<dbReference type="AlphaFoldDB" id="A0AAV7F9V0"/>
<dbReference type="EMBL" id="JAINDJ010000002">
    <property type="protein sequence ID" value="KAG9457754.1"/>
    <property type="molecule type" value="Genomic_DNA"/>
</dbReference>
<keyword evidence="3" id="KW-1185">Reference proteome</keyword>
<protein>
    <submittedName>
        <fullName evidence="2">Uncharacterized protein</fullName>
    </submittedName>
</protein>
<name>A0AAV7F9V0_ARIFI</name>
<evidence type="ECO:0000256" key="1">
    <source>
        <dbReference type="SAM" id="MobiDB-lite"/>
    </source>
</evidence>
<evidence type="ECO:0000313" key="3">
    <source>
        <dbReference type="Proteomes" id="UP000825729"/>
    </source>
</evidence>
<proteinExistence type="predicted"/>
<dbReference type="Proteomes" id="UP000825729">
    <property type="component" value="Unassembled WGS sequence"/>
</dbReference>
<comment type="caution">
    <text evidence="2">The sequence shown here is derived from an EMBL/GenBank/DDBJ whole genome shotgun (WGS) entry which is preliminary data.</text>
</comment>
<evidence type="ECO:0000313" key="2">
    <source>
        <dbReference type="EMBL" id="KAG9457754.1"/>
    </source>
</evidence>
<feature type="compositionally biased region" description="Basic and acidic residues" evidence="1">
    <location>
        <begin position="169"/>
        <end position="181"/>
    </location>
</feature>
<feature type="region of interest" description="Disordered" evidence="1">
    <location>
        <begin position="156"/>
        <end position="181"/>
    </location>
</feature>